<feature type="signal peptide" evidence="1">
    <location>
        <begin position="1"/>
        <end position="30"/>
    </location>
</feature>
<keyword evidence="3" id="KW-1185">Reference proteome</keyword>
<feature type="chain" id="PRO_5045818520" evidence="1">
    <location>
        <begin position="31"/>
        <end position="236"/>
    </location>
</feature>
<sequence>MPNPLSLPKALRFLPFFLFLMPAAVTSAQAMTSTITCHCFQDRSYDPDSPAAADAYFLASAQNTLLAAVFERSKREVVMAKQTGTSNEDLWIAYRAAALSSLEPRALLQERRRAAHWSQVLEKHAIDLAIPPVEAGDGWDEVLARAVIDQVLLEQGLADAATLRALHEAGCDPQQTILAVFIAQAGGRPATAVYFQAREGNRPWGQLLAEAGLADNLGTVVQQRVDPTRNPPAGKF</sequence>
<proteinExistence type="predicted"/>
<protein>
    <submittedName>
        <fullName evidence="2">Uncharacterized protein</fullName>
    </submittedName>
</protein>
<dbReference type="EMBL" id="CP092109">
    <property type="protein sequence ID" value="UWZ78606.1"/>
    <property type="molecule type" value="Genomic_DNA"/>
</dbReference>
<gene>
    <name evidence="2" type="ORF">L9S41_13070</name>
</gene>
<dbReference type="RefSeq" id="WP_260746962.1">
    <property type="nucleotide sequence ID" value="NZ_CP092109.1"/>
</dbReference>
<organism evidence="2 3">
    <name type="scientific">Geoalkalibacter halelectricus</name>
    <dbReference type="NCBI Taxonomy" id="2847045"/>
    <lineage>
        <taxon>Bacteria</taxon>
        <taxon>Pseudomonadati</taxon>
        <taxon>Thermodesulfobacteriota</taxon>
        <taxon>Desulfuromonadia</taxon>
        <taxon>Desulfuromonadales</taxon>
        <taxon>Geoalkalibacteraceae</taxon>
        <taxon>Geoalkalibacter</taxon>
    </lineage>
</organism>
<accession>A0ABY5ZMY0</accession>
<reference evidence="2" key="1">
    <citation type="journal article" date="2022" name="Environ. Microbiol.">
        <title>Geoalkalibacter halelectricus SAP #1 sp. nov. possessing extracellular electron transfer and mineral#reducing capabilities from a haloalkaline environment.</title>
        <authorList>
            <person name="Yadav S."/>
            <person name="Singh R."/>
            <person name="Sundharam S.S."/>
            <person name="Chaudhary S."/>
            <person name="Krishnamurthi S."/>
            <person name="Patil S.A."/>
        </authorList>
    </citation>
    <scope>NUCLEOTIDE SEQUENCE</scope>
    <source>
        <strain evidence="2">SAP-1</strain>
    </source>
</reference>
<name>A0ABY5ZMY0_9BACT</name>
<evidence type="ECO:0000313" key="2">
    <source>
        <dbReference type="EMBL" id="UWZ78606.1"/>
    </source>
</evidence>
<evidence type="ECO:0000256" key="1">
    <source>
        <dbReference type="SAM" id="SignalP"/>
    </source>
</evidence>
<keyword evidence="1" id="KW-0732">Signal</keyword>
<dbReference type="Proteomes" id="UP001060414">
    <property type="component" value="Chromosome"/>
</dbReference>
<evidence type="ECO:0000313" key="3">
    <source>
        <dbReference type="Proteomes" id="UP001060414"/>
    </source>
</evidence>